<evidence type="ECO:0000313" key="3">
    <source>
        <dbReference type="EMBL" id="RKP11582.1"/>
    </source>
</evidence>
<feature type="compositionally biased region" description="Low complexity" evidence="1">
    <location>
        <begin position="41"/>
        <end position="59"/>
    </location>
</feature>
<dbReference type="EMBL" id="KZ988791">
    <property type="protein sequence ID" value="RKP11582.1"/>
    <property type="molecule type" value="Genomic_DNA"/>
</dbReference>
<accession>A0A4P9XZK9</accession>
<dbReference type="AlphaFoldDB" id="A0A4P9XZK9"/>
<keyword evidence="4" id="KW-1185">Reference proteome</keyword>
<sequence>MDSSGPSRRDTVCGPPATRPSRASQLSSLPERKRLSLPPVLNTSNLPSSTTASSPTNTSRRLARPGFPASWTPSPSSVIPNPRQSLEQDTSGSFPSPASLSSTLPSTLPPHTPLQSASSGLSRSSTLSASSSLLRRISVRLSSLVGEEDPEGAHDANEDPGIRVPLPGQVFISSSSDPSSSSPDPSSPLYPSPTPSNSIRTSRYTLWSFIPRQLYAQFSKIANVYFLFISILQLIP</sequence>
<dbReference type="GO" id="GO:0140326">
    <property type="term" value="F:ATPase-coupled intramembrane lipid transporter activity"/>
    <property type="evidence" value="ECO:0007669"/>
    <property type="project" value="TreeGrafter"/>
</dbReference>
<feature type="compositionally biased region" description="Low complexity" evidence="1">
    <location>
        <begin position="113"/>
        <end position="124"/>
    </location>
</feature>
<dbReference type="Pfam" id="PF16209">
    <property type="entry name" value="PhoLip_ATPase_N"/>
    <property type="match status" value="1"/>
</dbReference>
<feature type="compositionally biased region" description="Low complexity" evidence="1">
    <location>
        <begin position="90"/>
        <end position="106"/>
    </location>
</feature>
<dbReference type="OrthoDB" id="5241856at2759"/>
<protein>
    <recommendedName>
        <fullName evidence="2">P-type ATPase N-terminal domain-containing protein</fullName>
    </recommendedName>
</protein>
<feature type="domain" description="P-type ATPase N-terminal" evidence="2">
    <location>
        <begin position="195"/>
        <end position="236"/>
    </location>
</feature>
<reference evidence="4" key="1">
    <citation type="journal article" date="2018" name="Nat. Microbiol.">
        <title>Leveraging single-cell genomics to expand the fungal tree of life.</title>
        <authorList>
            <person name="Ahrendt S.R."/>
            <person name="Quandt C.A."/>
            <person name="Ciobanu D."/>
            <person name="Clum A."/>
            <person name="Salamov A."/>
            <person name="Andreopoulos B."/>
            <person name="Cheng J.F."/>
            <person name="Woyke T."/>
            <person name="Pelin A."/>
            <person name="Henrissat B."/>
            <person name="Reynolds N.K."/>
            <person name="Benny G.L."/>
            <person name="Smith M.E."/>
            <person name="James T.Y."/>
            <person name="Grigoriev I.V."/>
        </authorList>
    </citation>
    <scope>NUCLEOTIDE SEQUENCE [LARGE SCALE GENOMIC DNA]</scope>
</reference>
<dbReference type="Proteomes" id="UP000267251">
    <property type="component" value="Unassembled WGS sequence"/>
</dbReference>
<feature type="compositionally biased region" description="Basic and acidic residues" evidence="1">
    <location>
        <begin position="151"/>
        <end position="161"/>
    </location>
</feature>
<gene>
    <name evidence="3" type="ORF">BJ684DRAFT_21841</name>
</gene>
<evidence type="ECO:0000313" key="4">
    <source>
        <dbReference type="Proteomes" id="UP000267251"/>
    </source>
</evidence>
<dbReference type="GO" id="GO:0045332">
    <property type="term" value="P:phospholipid translocation"/>
    <property type="evidence" value="ECO:0007669"/>
    <property type="project" value="TreeGrafter"/>
</dbReference>
<organism evidence="3 4">
    <name type="scientific">Piptocephalis cylindrospora</name>
    <dbReference type="NCBI Taxonomy" id="1907219"/>
    <lineage>
        <taxon>Eukaryota</taxon>
        <taxon>Fungi</taxon>
        <taxon>Fungi incertae sedis</taxon>
        <taxon>Zoopagomycota</taxon>
        <taxon>Zoopagomycotina</taxon>
        <taxon>Zoopagomycetes</taxon>
        <taxon>Zoopagales</taxon>
        <taxon>Piptocephalidaceae</taxon>
        <taxon>Piptocephalis</taxon>
    </lineage>
</organism>
<feature type="non-terminal residue" evidence="3">
    <location>
        <position position="236"/>
    </location>
</feature>
<proteinExistence type="predicted"/>
<evidence type="ECO:0000259" key="2">
    <source>
        <dbReference type="Pfam" id="PF16209"/>
    </source>
</evidence>
<name>A0A4P9XZK9_9FUNG</name>
<feature type="region of interest" description="Disordered" evidence="1">
    <location>
        <begin position="145"/>
        <end position="196"/>
    </location>
</feature>
<feature type="compositionally biased region" description="Pro residues" evidence="1">
    <location>
        <begin position="185"/>
        <end position="194"/>
    </location>
</feature>
<dbReference type="GO" id="GO:0005886">
    <property type="term" value="C:plasma membrane"/>
    <property type="evidence" value="ECO:0007669"/>
    <property type="project" value="TreeGrafter"/>
</dbReference>
<evidence type="ECO:0000256" key="1">
    <source>
        <dbReference type="SAM" id="MobiDB-lite"/>
    </source>
</evidence>
<feature type="compositionally biased region" description="Low complexity" evidence="1">
    <location>
        <begin position="173"/>
        <end position="184"/>
    </location>
</feature>
<dbReference type="PANTHER" id="PTHR24092">
    <property type="entry name" value="PROBABLE PHOSPHOLIPID-TRANSPORTING ATPASE"/>
    <property type="match status" value="1"/>
</dbReference>
<feature type="compositionally biased region" description="Polar residues" evidence="1">
    <location>
        <begin position="71"/>
        <end position="89"/>
    </location>
</feature>
<dbReference type="InterPro" id="IPR032631">
    <property type="entry name" value="P-type_ATPase_N"/>
</dbReference>
<feature type="region of interest" description="Disordered" evidence="1">
    <location>
        <begin position="1"/>
        <end position="124"/>
    </location>
</feature>